<keyword evidence="1" id="KW-0175">Coiled coil</keyword>
<comment type="caution">
    <text evidence="2">The sequence shown here is derived from an EMBL/GenBank/DDBJ whole genome shotgun (WGS) entry which is preliminary data.</text>
</comment>
<gene>
    <name evidence="2" type="ORF">ABZ510_03160</name>
</gene>
<dbReference type="EMBL" id="JBEYBF010000002">
    <property type="protein sequence ID" value="MEU1950835.1"/>
    <property type="molecule type" value="Genomic_DNA"/>
</dbReference>
<evidence type="ECO:0000313" key="2">
    <source>
        <dbReference type="EMBL" id="MEU1950835.1"/>
    </source>
</evidence>
<accession>A0ABV2WIX0</accession>
<dbReference type="Proteomes" id="UP001550628">
    <property type="component" value="Unassembled WGS sequence"/>
</dbReference>
<organism evidence="2 3">
    <name type="scientific">Nocardia rhamnosiphila</name>
    <dbReference type="NCBI Taxonomy" id="426716"/>
    <lineage>
        <taxon>Bacteria</taxon>
        <taxon>Bacillati</taxon>
        <taxon>Actinomycetota</taxon>
        <taxon>Actinomycetes</taxon>
        <taxon>Mycobacteriales</taxon>
        <taxon>Nocardiaceae</taxon>
        <taxon>Nocardia</taxon>
    </lineage>
</organism>
<sequence length="285" mass="31139">MLTADRSALSGNARRNINELAARILSNHRAFALDTSLSELLPGLREQTADAVAVSRTVGRIRHLLDQDFAGKKALKTVGLQSLTDNAAHTVVLIAASAANWDAAQCVDIFADNIWGAGVSPIPAPHRVRERLATLPKGATRATASLLVDSTRDRVHSAEAERDRALAQIEAAQGDRERWAAQLATAQARNDELEAELKRIRTVADKEADARRSERMSATSDFETLRIDTARTLEQQIESLEDALDALGHGQSQVTDEYVRRSVTHLRRSLTTLRSAAQQDSQGRP</sequence>
<feature type="coiled-coil region" evidence="1">
    <location>
        <begin position="148"/>
        <end position="250"/>
    </location>
</feature>
<protein>
    <recommendedName>
        <fullName evidence="4">Chemotaxis protein</fullName>
    </recommendedName>
</protein>
<name>A0ABV2WIX0_9NOCA</name>
<evidence type="ECO:0000313" key="3">
    <source>
        <dbReference type="Proteomes" id="UP001550628"/>
    </source>
</evidence>
<dbReference type="RefSeq" id="WP_356958550.1">
    <property type="nucleotide sequence ID" value="NZ_JBEYBD010000013.1"/>
</dbReference>
<proteinExistence type="predicted"/>
<reference evidence="2 3" key="1">
    <citation type="submission" date="2024-06" db="EMBL/GenBank/DDBJ databases">
        <title>The Natural Products Discovery Center: Release of the First 8490 Sequenced Strains for Exploring Actinobacteria Biosynthetic Diversity.</title>
        <authorList>
            <person name="Kalkreuter E."/>
            <person name="Kautsar S.A."/>
            <person name="Yang D."/>
            <person name="Bader C.D."/>
            <person name="Teijaro C.N."/>
            <person name="Fluegel L."/>
            <person name="Davis C.M."/>
            <person name="Simpson J.R."/>
            <person name="Lauterbach L."/>
            <person name="Steele A.D."/>
            <person name="Gui C."/>
            <person name="Meng S."/>
            <person name="Li G."/>
            <person name="Viehrig K."/>
            <person name="Ye F."/>
            <person name="Su P."/>
            <person name="Kiefer A.F."/>
            <person name="Nichols A."/>
            <person name="Cepeda A.J."/>
            <person name="Yan W."/>
            <person name="Fan B."/>
            <person name="Jiang Y."/>
            <person name="Adhikari A."/>
            <person name="Zheng C.-J."/>
            <person name="Schuster L."/>
            <person name="Cowan T.M."/>
            <person name="Smanski M.J."/>
            <person name="Chevrette M.G."/>
            <person name="De Carvalho L.P.S."/>
            <person name="Shen B."/>
        </authorList>
    </citation>
    <scope>NUCLEOTIDE SEQUENCE [LARGE SCALE GENOMIC DNA]</scope>
    <source>
        <strain evidence="2 3">NPDC019708</strain>
    </source>
</reference>
<evidence type="ECO:0000256" key="1">
    <source>
        <dbReference type="SAM" id="Coils"/>
    </source>
</evidence>
<keyword evidence="3" id="KW-1185">Reference proteome</keyword>
<evidence type="ECO:0008006" key="4">
    <source>
        <dbReference type="Google" id="ProtNLM"/>
    </source>
</evidence>